<feature type="compositionally biased region" description="Basic residues" evidence="1">
    <location>
        <begin position="117"/>
        <end position="126"/>
    </location>
</feature>
<keyword evidence="3" id="KW-1185">Reference proteome</keyword>
<feature type="region of interest" description="Disordered" evidence="1">
    <location>
        <begin position="175"/>
        <end position="208"/>
    </location>
</feature>
<dbReference type="InParanoid" id="A0A1D2VE27"/>
<name>A0A1D2VE27_9ASCO</name>
<sequence length="208" mass="23708">MEKKLRRTITKAASTSEGFFKIFKAIRQSPRIRFQKDITSIYLLRSSNIDNHNPANSNKFGNNIEQKYYLGTVIEFVLIESINDEDEEPYSQAKDKQRALKEIIMNADEIATINPQNRKRRRRSSRKYTASDNLGGSKASRRSNITKADTGQSSDIIKTKRDIAEILHNISVARSSGVSQHNKSGGDKKKNYLNQQKTIVKLSRKTVT</sequence>
<feature type="compositionally biased region" description="Polar residues" evidence="1">
    <location>
        <begin position="142"/>
        <end position="153"/>
    </location>
</feature>
<reference evidence="3" key="1">
    <citation type="submission" date="2016-05" db="EMBL/GenBank/DDBJ databases">
        <title>Comparative genomics of biotechnologically important yeasts.</title>
        <authorList>
            <consortium name="DOE Joint Genome Institute"/>
            <person name="Riley R."/>
            <person name="Haridas S."/>
            <person name="Wolfe K.H."/>
            <person name="Lopes M.R."/>
            <person name="Hittinger C.T."/>
            <person name="Goker M."/>
            <person name="Salamov A."/>
            <person name="Wisecaver J."/>
            <person name="Long T.M."/>
            <person name="Aerts A.L."/>
            <person name="Barry K."/>
            <person name="Choi C."/>
            <person name="Clum A."/>
            <person name="Coughlan A.Y."/>
            <person name="Deshpande S."/>
            <person name="Douglass A.P."/>
            <person name="Hanson S.J."/>
            <person name="Klenk H.-P."/>
            <person name="Labutti K."/>
            <person name="Lapidus A."/>
            <person name="Lindquist E."/>
            <person name="Lipzen A."/>
            <person name="Meier-Kolthoff J.P."/>
            <person name="Ohm R.A."/>
            <person name="Otillar R.P."/>
            <person name="Pangilinan J."/>
            <person name="Peng Y."/>
            <person name="Rokas A."/>
            <person name="Rosa C.A."/>
            <person name="Scheuner C."/>
            <person name="Sibirny A.A."/>
            <person name="Slot J.C."/>
            <person name="Stielow J.B."/>
            <person name="Sun H."/>
            <person name="Kurtzman C.P."/>
            <person name="Blackwell M."/>
            <person name="Grigoriev I.V."/>
            <person name="Jeffries T.W."/>
        </authorList>
    </citation>
    <scope>NUCLEOTIDE SEQUENCE [LARGE SCALE GENOMIC DNA]</scope>
    <source>
        <strain evidence="3">DSM 1968</strain>
    </source>
</reference>
<proteinExistence type="predicted"/>
<dbReference type="EMBL" id="KV454484">
    <property type="protein sequence ID" value="ODV59958.1"/>
    <property type="molecule type" value="Genomic_DNA"/>
</dbReference>
<evidence type="ECO:0000313" key="2">
    <source>
        <dbReference type="EMBL" id="ODV59958.1"/>
    </source>
</evidence>
<organism evidence="2 3">
    <name type="scientific">Ascoidea rubescens DSM 1968</name>
    <dbReference type="NCBI Taxonomy" id="1344418"/>
    <lineage>
        <taxon>Eukaryota</taxon>
        <taxon>Fungi</taxon>
        <taxon>Dikarya</taxon>
        <taxon>Ascomycota</taxon>
        <taxon>Saccharomycotina</taxon>
        <taxon>Saccharomycetes</taxon>
        <taxon>Ascoideaceae</taxon>
        <taxon>Ascoidea</taxon>
    </lineage>
</organism>
<gene>
    <name evidence="2" type="ORF">ASCRUDRAFT_71430</name>
</gene>
<dbReference type="AlphaFoldDB" id="A0A1D2VE27"/>
<protein>
    <submittedName>
        <fullName evidence="2">Uncharacterized protein</fullName>
    </submittedName>
</protein>
<feature type="region of interest" description="Disordered" evidence="1">
    <location>
        <begin position="111"/>
        <end position="153"/>
    </location>
</feature>
<accession>A0A1D2VE27</accession>
<evidence type="ECO:0000313" key="3">
    <source>
        <dbReference type="Proteomes" id="UP000095038"/>
    </source>
</evidence>
<dbReference type="Proteomes" id="UP000095038">
    <property type="component" value="Unassembled WGS sequence"/>
</dbReference>
<evidence type="ECO:0000256" key="1">
    <source>
        <dbReference type="SAM" id="MobiDB-lite"/>
    </source>
</evidence>
<dbReference type="RefSeq" id="XP_020046265.1">
    <property type="nucleotide sequence ID" value="XM_020191935.1"/>
</dbReference>
<dbReference type="GeneID" id="30965571"/>